<keyword evidence="7" id="KW-1185">Reference proteome</keyword>
<keyword evidence="2" id="KW-0963">Cytoplasm</keyword>
<evidence type="ECO:0000256" key="1">
    <source>
        <dbReference type="ARBA" id="ARBA00004514"/>
    </source>
</evidence>
<name>A0ABU1HG66_9GAMM</name>
<protein>
    <recommendedName>
        <fullName evidence="5">Flagellar protein FliT</fullName>
    </recommendedName>
</protein>
<keyword evidence="6" id="KW-0966">Cell projection</keyword>
<accession>A0ABU1HG66</accession>
<dbReference type="InterPro" id="IPR008622">
    <property type="entry name" value="FliT"/>
</dbReference>
<keyword evidence="6" id="KW-0969">Cilium</keyword>
<keyword evidence="3" id="KW-1005">Bacterial flagellum biogenesis</keyword>
<evidence type="ECO:0000256" key="2">
    <source>
        <dbReference type="ARBA" id="ARBA00022490"/>
    </source>
</evidence>
<comment type="caution">
    <text evidence="6">The sequence shown here is derived from an EMBL/GenBank/DDBJ whole genome shotgun (WGS) entry which is preliminary data.</text>
</comment>
<evidence type="ECO:0000313" key="6">
    <source>
        <dbReference type="EMBL" id="MDR5905774.1"/>
    </source>
</evidence>
<evidence type="ECO:0000313" key="7">
    <source>
        <dbReference type="Proteomes" id="UP001251374"/>
    </source>
</evidence>
<dbReference type="Proteomes" id="UP001251374">
    <property type="component" value="Unassembled WGS sequence"/>
</dbReference>
<keyword evidence="4" id="KW-0143">Chaperone</keyword>
<comment type="subcellular location">
    <subcellularLocation>
        <location evidence="1">Cytoplasm</location>
        <location evidence="1">Cytosol</location>
    </subcellularLocation>
</comment>
<gene>
    <name evidence="6" type="ORF">QC821_10855</name>
</gene>
<dbReference type="RefSeq" id="WP_309720940.1">
    <property type="nucleotide sequence ID" value="NZ_JARWAM010000007.1"/>
</dbReference>
<proteinExistence type="predicted"/>
<organism evidence="6 7">
    <name type="scientific">Franzmannia qiaohouensis</name>
    <dbReference type="NCBI Taxonomy" id="1329370"/>
    <lineage>
        <taxon>Bacteria</taxon>
        <taxon>Pseudomonadati</taxon>
        <taxon>Pseudomonadota</taxon>
        <taxon>Gammaproteobacteria</taxon>
        <taxon>Oceanospirillales</taxon>
        <taxon>Halomonadaceae</taxon>
        <taxon>Franzmannia</taxon>
    </lineage>
</organism>
<dbReference type="EMBL" id="JARWAM010000007">
    <property type="protein sequence ID" value="MDR5905774.1"/>
    <property type="molecule type" value="Genomic_DNA"/>
</dbReference>
<evidence type="ECO:0000256" key="4">
    <source>
        <dbReference type="ARBA" id="ARBA00023186"/>
    </source>
</evidence>
<dbReference type="Pfam" id="PF05400">
    <property type="entry name" value="FliT"/>
    <property type="match status" value="1"/>
</dbReference>
<keyword evidence="6" id="KW-0282">Flagellum</keyword>
<evidence type="ECO:0000256" key="3">
    <source>
        <dbReference type="ARBA" id="ARBA00022795"/>
    </source>
</evidence>
<dbReference type="Gene3D" id="1.20.58.380">
    <property type="entry name" value="Flagellar protein flit"/>
    <property type="match status" value="1"/>
</dbReference>
<evidence type="ECO:0000256" key="5">
    <source>
        <dbReference type="ARBA" id="ARBA00093797"/>
    </source>
</evidence>
<reference evidence="6 7" key="1">
    <citation type="submission" date="2023-04" db="EMBL/GenBank/DDBJ databases">
        <title>A long-awaited taxogenomic arrangement of the family Halomonadaceae.</title>
        <authorList>
            <person name="De La Haba R."/>
            <person name="Chuvochina M."/>
            <person name="Wittouck S."/>
            <person name="Arahal D.R."/>
            <person name="Sanchez-Porro C."/>
            <person name="Hugenholtz P."/>
            <person name="Ventosa A."/>
        </authorList>
    </citation>
    <scope>NUCLEOTIDE SEQUENCE [LARGE SCALE GENOMIC DNA]</scope>
    <source>
        <strain evidence="6 7">DSM 26770</strain>
    </source>
</reference>
<sequence>MSAGELSNSAKQTLVLKRYEALRVQADGMLELARSEAWSELIQQQARYVVEVERLSRLEEGLDFDADNRQRKALLLEAILESDREVRERLVARRDELGTLIGTSQRKRDLSRAYRTASGNNVVDAEYVFTGETMRNPPGSS</sequence>